<accession>A0A5D0QNP3</accession>
<dbReference type="RefSeq" id="WP_066252706.1">
    <property type="nucleotide sequence ID" value="NZ_VSKL01000007.1"/>
</dbReference>
<name>A0A5D0QNP3_9FLAO</name>
<evidence type="ECO:0000313" key="1">
    <source>
        <dbReference type="EMBL" id="TYB70807.1"/>
    </source>
</evidence>
<dbReference type="AlphaFoldDB" id="A0A5D0QNP3"/>
<keyword evidence="2" id="KW-1185">Reference proteome</keyword>
<proteinExistence type="predicted"/>
<dbReference type="Proteomes" id="UP000324358">
    <property type="component" value="Unassembled WGS sequence"/>
</dbReference>
<sequence length="226" mass="26187">MNQDIIHVYFMPGLAASPTIFEYIKLPESNFKIHLLEWQIPEVNETLSSYALRLVNQITENNIALIGVSFGGVLVQEMSKHLKIKRLIIISSIKSKEEMPNRMKIMRATKAFKLFPASLMGNMDLMAKYAFGETVKKRVALYKKYLSVTDPRYINWAVKEMICWNQNKAPENIIHIHGSLDNVFPYRHIKNCITIDKGTHIMILNKYRWFNEHLPQLILEGSSESC</sequence>
<dbReference type="EMBL" id="VSKL01000007">
    <property type="protein sequence ID" value="TYB70807.1"/>
    <property type="molecule type" value="Genomic_DNA"/>
</dbReference>
<dbReference type="OrthoDB" id="659408at2"/>
<protein>
    <submittedName>
        <fullName evidence="1">Alpha/beta hydrolase</fullName>
    </submittedName>
</protein>
<dbReference type="Gene3D" id="3.40.50.1820">
    <property type="entry name" value="alpha/beta hydrolase"/>
    <property type="match status" value="1"/>
</dbReference>
<dbReference type="InterPro" id="IPR029058">
    <property type="entry name" value="AB_hydrolase_fold"/>
</dbReference>
<dbReference type="SUPFAM" id="SSF53474">
    <property type="entry name" value="alpha/beta-Hydrolases"/>
    <property type="match status" value="1"/>
</dbReference>
<organism evidence="1 2">
    <name type="scientific">Bizionia algoritergicola</name>
    <dbReference type="NCBI Taxonomy" id="291187"/>
    <lineage>
        <taxon>Bacteria</taxon>
        <taxon>Pseudomonadati</taxon>
        <taxon>Bacteroidota</taxon>
        <taxon>Flavobacteriia</taxon>
        <taxon>Flavobacteriales</taxon>
        <taxon>Flavobacteriaceae</taxon>
        <taxon>Bizionia</taxon>
    </lineage>
</organism>
<dbReference type="GO" id="GO:0016787">
    <property type="term" value="F:hydrolase activity"/>
    <property type="evidence" value="ECO:0007669"/>
    <property type="project" value="UniProtKB-KW"/>
</dbReference>
<reference evidence="1 2" key="1">
    <citation type="submission" date="2019-08" db="EMBL/GenBank/DDBJ databases">
        <title>Genomes of Antarctic Bizionia species.</title>
        <authorList>
            <person name="Bowman J.P."/>
        </authorList>
    </citation>
    <scope>NUCLEOTIDE SEQUENCE [LARGE SCALE GENOMIC DNA]</scope>
    <source>
        <strain evidence="1 2">APA-1</strain>
    </source>
</reference>
<gene>
    <name evidence="1" type="ORF">ES675_14955</name>
</gene>
<keyword evidence="1" id="KW-0378">Hydrolase</keyword>
<evidence type="ECO:0000313" key="2">
    <source>
        <dbReference type="Proteomes" id="UP000324358"/>
    </source>
</evidence>
<comment type="caution">
    <text evidence="1">The sequence shown here is derived from an EMBL/GenBank/DDBJ whole genome shotgun (WGS) entry which is preliminary data.</text>
</comment>